<dbReference type="Proteomes" id="UP000193200">
    <property type="component" value="Unassembled WGS sequence"/>
</dbReference>
<feature type="transmembrane region" description="Helical" evidence="1">
    <location>
        <begin position="69"/>
        <end position="92"/>
    </location>
</feature>
<dbReference type="AlphaFoldDB" id="A0A1Y5RT98"/>
<accession>A0A1Y5RT98</accession>
<evidence type="ECO:0000256" key="1">
    <source>
        <dbReference type="SAM" id="Phobius"/>
    </source>
</evidence>
<keyword evidence="1" id="KW-0812">Transmembrane</keyword>
<reference evidence="2 3" key="1">
    <citation type="submission" date="2017-03" db="EMBL/GenBank/DDBJ databases">
        <authorList>
            <person name="Afonso C.L."/>
            <person name="Miller P.J."/>
            <person name="Scott M.A."/>
            <person name="Spackman E."/>
            <person name="Goraichik I."/>
            <person name="Dimitrov K.M."/>
            <person name="Suarez D.L."/>
            <person name="Swayne D.E."/>
        </authorList>
    </citation>
    <scope>NUCLEOTIDE SEQUENCE [LARGE SCALE GENOMIC DNA]</scope>
    <source>
        <strain evidence="2 3">CECT 7691</strain>
    </source>
</reference>
<dbReference type="EMBL" id="FWFR01000001">
    <property type="protein sequence ID" value="SLN23726.1"/>
    <property type="molecule type" value="Genomic_DNA"/>
</dbReference>
<sequence length="104" mass="11870">MFVGRLIGWLWIAVALVAMGLEALRSLEAGAWAPQALGLLWYEFAPDSLNVTQAVVQRFLLPELWDPGITWILLKPAWLVFLVPGILLLVVCRRRDGERRRSFR</sequence>
<protein>
    <submittedName>
        <fullName evidence="2">Uncharacterized protein</fullName>
    </submittedName>
</protein>
<proteinExistence type="predicted"/>
<keyword evidence="1" id="KW-1133">Transmembrane helix</keyword>
<organism evidence="2 3">
    <name type="scientific">Oceanibacterium hippocampi</name>
    <dbReference type="NCBI Taxonomy" id="745714"/>
    <lineage>
        <taxon>Bacteria</taxon>
        <taxon>Pseudomonadati</taxon>
        <taxon>Pseudomonadota</taxon>
        <taxon>Alphaproteobacteria</taxon>
        <taxon>Sneathiellales</taxon>
        <taxon>Sneathiellaceae</taxon>
        <taxon>Oceanibacterium</taxon>
    </lineage>
</organism>
<dbReference type="InParanoid" id="A0A1Y5RT98"/>
<keyword evidence="1" id="KW-0472">Membrane</keyword>
<gene>
    <name evidence="2" type="ORF">OCH7691_00654</name>
</gene>
<dbReference type="RefSeq" id="WP_217807766.1">
    <property type="nucleotide sequence ID" value="NZ_FWFR01000001.1"/>
</dbReference>
<evidence type="ECO:0000313" key="3">
    <source>
        <dbReference type="Proteomes" id="UP000193200"/>
    </source>
</evidence>
<keyword evidence="3" id="KW-1185">Reference proteome</keyword>
<name>A0A1Y5RT98_9PROT</name>
<evidence type="ECO:0000313" key="2">
    <source>
        <dbReference type="EMBL" id="SLN23726.1"/>
    </source>
</evidence>